<keyword evidence="2" id="KW-1185">Reference proteome</keyword>
<sequence>MYTSFKGRCHMKLSNTPARTMRILQCPGLLRMSLQDAQLSTCRGHEPLLRRTPIHIVSSVGLVLSIPSLKTPIQSPTSAQAEVLHSFRMHSHTCSMWAPYPSGTSRPFFTYAHAEALRAPQPSASNLHPQGASMVTHCGTSSKYRIRHQEEITCSWRERSQV</sequence>
<dbReference type="Proteomes" id="UP000217790">
    <property type="component" value="Unassembled WGS sequence"/>
</dbReference>
<protein>
    <submittedName>
        <fullName evidence="1">Uncharacterized protein</fullName>
    </submittedName>
</protein>
<dbReference type="InParanoid" id="A0A2H3CGX9"/>
<accession>A0A2H3CGX9</accession>
<reference evidence="2" key="1">
    <citation type="journal article" date="2017" name="Nat. Ecol. Evol.">
        <title>Genome expansion and lineage-specific genetic innovations in the forest pathogenic fungi Armillaria.</title>
        <authorList>
            <person name="Sipos G."/>
            <person name="Prasanna A.N."/>
            <person name="Walter M.C."/>
            <person name="O'Connor E."/>
            <person name="Balint B."/>
            <person name="Krizsan K."/>
            <person name="Kiss B."/>
            <person name="Hess J."/>
            <person name="Varga T."/>
            <person name="Slot J."/>
            <person name="Riley R."/>
            <person name="Boka B."/>
            <person name="Rigling D."/>
            <person name="Barry K."/>
            <person name="Lee J."/>
            <person name="Mihaltcheva S."/>
            <person name="LaButti K."/>
            <person name="Lipzen A."/>
            <person name="Waldron R."/>
            <person name="Moloney N.M."/>
            <person name="Sperisen C."/>
            <person name="Kredics L."/>
            <person name="Vagvoelgyi C."/>
            <person name="Patrignani A."/>
            <person name="Fitzpatrick D."/>
            <person name="Nagy I."/>
            <person name="Doyle S."/>
            <person name="Anderson J.B."/>
            <person name="Grigoriev I.V."/>
            <person name="Gueldener U."/>
            <person name="Muensterkoetter M."/>
            <person name="Nagy L.G."/>
        </authorList>
    </citation>
    <scope>NUCLEOTIDE SEQUENCE [LARGE SCALE GENOMIC DNA]</scope>
    <source>
        <strain evidence="2">Ar21-2</strain>
    </source>
</reference>
<proteinExistence type="predicted"/>
<gene>
    <name evidence="1" type="ORF">ARMGADRAFT_734795</name>
</gene>
<dbReference type="AlphaFoldDB" id="A0A2H3CGX9"/>
<evidence type="ECO:0000313" key="2">
    <source>
        <dbReference type="Proteomes" id="UP000217790"/>
    </source>
</evidence>
<organism evidence="1 2">
    <name type="scientific">Armillaria gallica</name>
    <name type="common">Bulbous honey fungus</name>
    <name type="synonym">Armillaria bulbosa</name>
    <dbReference type="NCBI Taxonomy" id="47427"/>
    <lineage>
        <taxon>Eukaryota</taxon>
        <taxon>Fungi</taxon>
        <taxon>Dikarya</taxon>
        <taxon>Basidiomycota</taxon>
        <taxon>Agaricomycotina</taxon>
        <taxon>Agaricomycetes</taxon>
        <taxon>Agaricomycetidae</taxon>
        <taxon>Agaricales</taxon>
        <taxon>Marasmiineae</taxon>
        <taxon>Physalacriaceae</taxon>
        <taxon>Armillaria</taxon>
    </lineage>
</organism>
<dbReference type="EMBL" id="KZ293718">
    <property type="protein sequence ID" value="PBK82331.1"/>
    <property type="molecule type" value="Genomic_DNA"/>
</dbReference>
<name>A0A2H3CGX9_ARMGA</name>
<evidence type="ECO:0000313" key="1">
    <source>
        <dbReference type="EMBL" id="PBK82331.1"/>
    </source>
</evidence>